<accession>A0ACB7T7T4</accession>
<evidence type="ECO:0000313" key="2">
    <source>
        <dbReference type="Proteomes" id="UP000821845"/>
    </source>
</evidence>
<reference evidence="1" key="1">
    <citation type="submission" date="2020-05" db="EMBL/GenBank/DDBJ databases">
        <title>Large-scale comparative analyses of tick genomes elucidate their genetic diversity and vector capacities.</title>
        <authorList>
            <person name="Jia N."/>
            <person name="Wang J."/>
            <person name="Shi W."/>
            <person name="Du L."/>
            <person name="Sun Y."/>
            <person name="Zhan W."/>
            <person name="Jiang J."/>
            <person name="Wang Q."/>
            <person name="Zhang B."/>
            <person name="Ji P."/>
            <person name="Sakyi L.B."/>
            <person name="Cui X."/>
            <person name="Yuan T."/>
            <person name="Jiang B."/>
            <person name="Yang W."/>
            <person name="Lam T.T.-Y."/>
            <person name="Chang Q."/>
            <person name="Ding S."/>
            <person name="Wang X."/>
            <person name="Zhu J."/>
            <person name="Ruan X."/>
            <person name="Zhao L."/>
            <person name="Wei J."/>
            <person name="Que T."/>
            <person name="Du C."/>
            <person name="Cheng J."/>
            <person name="Dai P."/>
            <person name="Han X."/>
            <person name="Huang E."/>
            <person name="Gao Y."/>
            <person name="Liu J."/>
            <person name="Shao H."/>
            <person name="Ye R."/>
            <person name="Li L."/>
            <person name="Wei W."/>
            <person name="Wang X."/>
            <person name="Wang C."/>
            <person name="Yang T."/>
            <person name="Huo Q."/>
            <person name="Li W."/>
            <person name="Guo W."/>
            <person name="Chen H."/>
            <person name="Zhou L."/>
            <person name="Ni X."/>
            <person name="Tian J."/>
            <person name="Zhou Y."/>
            <person name="Sheng Y."/>
            <person name="Liu T."/>
            <person name="Pan Y."/>
            <person name="Xia L."/>
            <person name="Li J."/>
            <person name="Zhao F."/>
            <person name="Cao W."/>
        </authorList>
    </citation>
    <scope>NUCLEOTIDE SEQUENCE</scope>
    <source>
        <strain evidence="1">Hyas-2018</strain>
    </source>
</reference>
<dbReference type="Proteomes" id="UP000821845">
    <property type="component" value="Chromosome 11"/>
</dbReference>
<organism evidence="1 2">
    <name type="scientific">Hyalomma asiaticum</name>
    <name type="common">Tick</name>
    <dbReference type="NCBI Taxonomy" id="266040"/>
    <lineage>
        <taxon>Eukaryota</taxon>
        <taxon>Metazoa</taxon>
        <taxon>Ecdysozoa</taxon>
        <taxon>Arthropoda</taxon>
        <taxon>Chelicerata</taxon>
        <taxon>Arachnida</taxon>
        <taxon>Acari</taxon>
        <taxon>Parasitiformes</taxon>
        <taxon>Ixodida</taxon>
        <taxon>Ixodoidea</taxon>
        <taxon>Ixodidae</taxon>
        <taxon>Hyalomminae</taxon>
        <taxon>Hyalomma</taxon>
    </lineage>
</organism>
<proteinExistence type="predicted"/>
<sequence>MRSMSQLEVLCDRVALMETGKIEALGDDLQIDQNCGHCYHVPFKLPYSKRNSVSLINRIYFAMMEFHQCEFTYNYKVFVATTWTPGSIWLRLLAQYRGAVIVGPSMALVEIYPPEPGPVTESETWARCEPDTKFPLPGPALSDENPRYHATRCTSSKDDADNIAANSSSMGHQLYHLVIRAKVTTTVQPAKPTQVMPRNEEQVMLPHKKHQLIRTMVRAKVTTTVQPAKPTQVMPRNEEQVMLPHKKHQLIRTMVREIPENGIIGVSSKPSRKDQLFEGRMCNEAGHQTIYDASSGLRLLTRAICNVNVSDIRFEVVINPLFASWAGEYQDRGM</sequence>
<name>A0ACB7T7T4_HYAAI</name>
<comment type="caution">
    <text evidence="1">The sequence shown here is derived from an EMBL/GenBank/DDBJ whole genome shotgun (WGS) entry which is preliminary data.</text>
</comment>
<dbReference type="EMBL" id="CM023491">
    <property type="protein sequence ID" value="KAH6941467.1"/>
    <property type="molecule type" value="Genomic_DNA"/>
</dbReference>
<keyword evidence="2" id="KW-1185">Reference proteome</keyword>
<gene>
    <name evidence="1" type="ORF">HPB50_018430</name>
</gene>
<evidence type="ECO:0000313" key="1">
    <source>
        <dbReference type="EMBL" id="KAH6941467.1"/>
    </source>
</evidence>
<protein>
    <submittedName>
        <fullName evidence="1">Uncharacterized protein</fullName>
    </submittedName>
</protein>